<dbReference type="EMBL" id="LR797210">
    <property type="protein sequence ID" value="CAB4194459.1"/>
    <property type="molecule type" value="Genomic_DNA"/>
</dbReference>
<dbReference type="PANTHER" id="PTHR47810">
    <property type="entry name" value="DNA LIGASE"/>
    <property type="match status" value="1"/>
</dbReference>
<comment type="similarity">
    <text evidence="1">Belongs to the ATP-dependent DNA ligase family.</text>
</comment>
<dbReference type="SUPFAM" id="SSF56091">
    <property type="entry name" value="DNA ligase/mRNA capping enzyme, catalytic domain"/>
    <property type="match status" value="1"/>
</dbReference>
<sequence>MKPLLAKNWVEAKQVFPCGAQPKIDGVRGLTTEGGLTGRSLKKHKNKYTTAFYSTPEYAFLDGELAAGPETSQDLCNVTSTALRTIQGEPFTLWHLFDCLHKHVIQGPYIERYNYLAQKIAHEQAHGRMMHARLMPMQICKSMEELLYWDTLWLEMGYEGTCIRNLNALHKEGRSGILTGELLRIKRFIDAEAVVLELEEGTRNDNEAQINELGRTFRTSHQENKVPNGVVGNMQCKMLADVEYNGEIILRKDQIVTVSPGAMDHEKRRHYWLNPGELVGHVIKFKFFPKGIKEKPRFPTYQAHRNSADMSE</sequence>
<evidence type="ECO:0000256" key="5">
    <source>
        <dbReference type="ARBA" id="ARBA00023204"/>
    </source>
</evidence>
<keyword evidence="3" id="KW-0235">DNA replication</keyword>
<dbReference type="Gene3D" id="3.30.470.30">
    <property type="entry name" value="DNA ligase/mRNA capping enzyme"/>
    <property type="match status" value="1"/>
</dbReference>
<dbReference type="Gene3D" id="3.30.1490.70">
    <property type="match status" value="1"/>
</dbReference>
<evidence type="ECO:0000256" key="4">
    <source>
        <dbReference type="ARBA" id="ARBA00022763"/>
    </source>
</evidence>
<keyword evidence="4" id="KW-0227">DNA damage</keyword>
<dbReference type="GO" id="GO:0006281">
    <property type="term" value="P:DNA repair"/>
    <property type="evidence" value="ECO:0007669"/>
    <property type="project" value="UniProtKB-KW"/>
</dbReference>
<protein>
    <submittedName>
        <fullName evidence="6">DNA ligase</fullName>
    </submittedName>
</protein>
<name>A0A6J5RBT2_9CAUD</name>
<dbReference type="GO" id="GO:0006260">
    <property type="term" value="P:DNA replication"/>
    <property type="evidence" value="ECO:0007669"/>
    <property type="project" value="UniProtKB-KW"/>
</dbReference>
<dbReference type="SUPFAM" id="SSF50249">
    <property type="entry name" value="Nucleic acid-binding proteins"/>
    <property type="match status" value="1"/>
</dbReference>
<reference evidence="6" key="1">
    <citation type="submission" date="2020-05" db="EMBL/GenBank/DDBJ databases">
        <authorList>
            <person name="Chiriac C."/>
            <person name="Salcher M."/>
            <person name="Ghai R."/>
            <person name="Kavagutti S V."/>
        </authorList>
    </citation>
    <scope>NUCLEOTIDE SEQUENCE</scope>
</reference>
<dbReference type="InterPro" id="IPR050326">
    <property type="entry name" value="NAD_dep_DNA_ligaseB"/>
</dbReference>
<gene>
    <name evidence="6" type="ORF">UFOVP1254_70</name>
</gene>
<evidence type="ECO:0000256" key="3">
    <source>
        <dbReference type="ARBA" id="ARBA00022705"/>
    </source>
</evidence>
<accession>A0A6J5RBT2</accession>
<dbReference type="GO" id="GO:0016874">
    <property type="term" value="F:ligase activity"/>
    <property type="evidence" value="ECO:0007669"/>
    <property type="project" value="UniProtKB-KW"/>
</dbReference>
<dbReference type="PANTHER" id="PTHR47810:SF1">
    <property type="entry name" value="DNA LIGASE B"/>
    <property type="match status" value="1"/>
</dbReference>
<keyword evidence="2 6" id="KW-0436">Ligase</keyword>
<evidence type="ECO:0000313" key="6">
    <source>
        <dbReference type="EMBL" id="CAB4194459.1"/>
    </source>
</evidence>
<dbReference type="Gene3D" id="2.40.50.140">
    <property type="entry name" value="Nucleic acid-binding proteins"/>
    <property type="match status" value="1"/>
</dbReference>
<evidence type="ECO:0000256" key="1">
    <source>
        <dbReference type="ARBA" id="ARBA00007572"/>
    </source>
</evidence>
<evidence type="ECO:0000256" key="2">
    <source>
        <dbReference type="ARBA" id="ARBA00022598"/>
    </source>
</evidence>
<organism evidence="6">
    <name type="scientific">uncultured Caudovirales phage</name>
    <dbReference type="NCBI Taxonomy" id="2100421"/>
    <lineage>
        <taxon>Viruses</taxon>
        <taxon>Duplodnaviria</taxon>
        <taxon>Heunggongvirae</taxon>
        <taxon>Uroviricota</taxon>
        <taxon>Caudoviricetes</taxon>
        <taxon>Peduoviridae</taxon>
        <taxon>Maltschvirus</taxon>
        <taxon>Maltschvirus maltsch</taxon>
    </lineage>
</organism>
<proteinExistence type="inferred from homology"/>
<keyword evidence="5" id="KW-0234">DNA repair</keyword>
<dbReference type="InterPro" id="IPR012340">
    <property type="entry name" value="NA-bd_OB-fold"/>
</dbReference>